<dbReference type="AlphaFoldDB" id="A0A6J4HQC3"/>
<proteinExistence type="predicted"/>
<dbReference type="EMBL" id="CADCTR010000250">
    <property type="protein sequence ID" value="CAA9228163.1"/>
    <property type="molecule type" value="Genomic_DNA"/>
</dbReference>
<gene>
    <name evidence="1" type="ORF">AVDCRST_MAG93-771</name>
</gene>
<accession>A0A6J4HQC3</accession>
<protein>
    <submittedName>
        <fullName evidence="1">Uncharacterized protein</fullName>
    </submittedName>
</protein>
<evidence type="ECO:0000313" key="1">
    <source>
        <dbReference type="EMBL" id="CAA9228163.1"/>
    </source>
</evidence>
<organism evidence="1">
    <name type="scientific">uncultured Chloroflexia bacterium</name>
    <dbReference type="NCBI Taxonomy" id="1672391"/>
    <lineage>
        <taxon>Bacteria</taxon>
        <taxon>Bacillati</taxon>
        <taxon>Chloroflexota</taxon>
        <taxon>Chloroflexia</taxon>
        <taxon>environmental samples</taxon>
    </lineage>
</organism>
<sequence length="33" mass="3644">MKLTSSDAASFISTLQETVKLCWGMAITELLVR</sequence>
<name>A0A6J4HQC3_9CHLR</name>
<reference evidence="1" key="1">
    <citation type="submission" date="2020-02" db="EMBL/GenBank/DDBJ databases">
        <authorList>
            <person name="Meier V. D."/>
        </authorList>
    </citation>
    <scope>NUCLEOTIDE SEQUENCE</scope>
    <source>
        <strain evidence="1">AVDCRST_MAG93</strain>
    </source>
</reference>